<organism evidence="2 3">
    <name type="scientific">Didymella heteroderae</name>
    <dbReference type="NCBI Taxonomy" id="1769908"/>
    <lineage>
        <taxon>Eukaryota</taxon>
        <taxon>Fungi</taxon>
        <taxon>Dikarya</taxon>
        <taxon>Ascomycota</taxon>
        <taxon>Pezizomycotina</taxon>
        <taxon>Dothideomycetes</taxon>
        <taxon>Pleosporomycetidae</taxon>
        <taxon>Pleosporales</taxon>
        <taxon>Pleosporineae</taxon>
        <taxon>Didymellaceae</taxon>
        <taxon>Didymella</taxon>
    </lineage>
</organism>
<protein>
    <recommendedName>
        <fullName evidence="1">F-box domain-containing protein</fullName>
    </recommendedName>
</protein>
<feature type="domain" description="F-box" evidence="1">
    <location>
        <begin position="1"/>
        <end position="51"/>
    </location>
</feature>
<gene>
    <name evidence="2" type="ORF">E8E12_011421</name>
</gene>
<evidence type="ECO:0000313" key="3">
    <source>
        <dbReference type="Proteomes" id="UP000758155"/>
    </source>
</evidence>
<dbReference type="SUPFAM" id="SSF52047">
    <property type="entry name" value="RNI-like"/>
    <property type="match status" value="1"/>
</dbReference>
<evidence type="ECO:0000313" key="2">
    <source>
        <dbReference type="EMBL" id="KAF3048237.1"/>
    </source>
</evidence>
<sequence length="480" mass="55437">MSLSLLPTELKLKIIEHLDPASTFHVALSSKAHLNLCGNQLQEHARLFARYSVIQPSNEGFLIWELTKEILQDPQRGWYARELDLVSDRPAEYPDLPDEDRLVFKAAAKKVLSLYPYESNFFATERSDPRDLDNEINDHIDRGYEAPILVLLVHHLPQLRTFRMTDNLISGTFQDFMRRVAAGYQSPSMAPNMPLQHLSLAAIAHHDTESSCSVDWAVYFICIPSLKTFAAFMMGSEHIGEYEMNEEAHLRITTKAAVSNVEELLFQGCQFDPESFDTFLPMIKNLKMFSYDAGGHIVAHQDMEPRKVLKALVTHSGHSLEELDLAEASIGFEDGEEDIRSVSLRDFQRLKALRCETRWLLRRPEDLWKDIELDDDAELPEDHHFVDNPVGERSVYSRDPRDNLPESLEYLYLDGNYQKDEWKNLIKMFKIMNANTPKLTIENVCLDRNSEAKYGRAVEPHVRFANPLLDNIWKRHNYFI</sequence>
<dbReference type="PROSITE" id="PS50181">
    <property type="entry name" value="FBOX"/>
    <property type="match status" value="1"/>
</dbReference>
<keyword evidence="3" id="KW-1185">Reference proteome</keyword>
<name>A0A9P4X2A0_9PLEO</name>
<reference evidence="2" key="1">
    <citation type="submission" date="2019-04" db="EMBL/GenBank/DDBJ databases">
        <title>Sequencing of skin fungus with MAO and IRED activity.</title>
        <authorList>
            <person name="Marsaioli A.J."/>
            <person name="Bonatto J.M.C."/>
            <person name="Reis Junior O."/>
        </authorList>
    </citation>
    <scope>NUCLEOTIDE SEQUENCE</scope>
    <source>
        <strain evidence="2">28M1</strain>
    </source>
</reference>
<dbReference type="EMBL" id="SWKV01000001">
    <property type="protein sequence ID" value="KAF3048237.1"/>
    <property type="molecule type" value="Genomic_DNA"/>
</dbReference>
<dbReference type="AlphaFoldDB" id="A0A9P4X2A0"/>
<comment type="caution">
    <text evidence="2">The sequence shown here is derived from an EMBL/GenBank/DDBJ whole genome shotgun (WGS) entry which is preliminary data.</text>
</comment>
<dbReference type="InterPro" id="IPR001810">
    <property type="entry name" value="F-box_dom"/>
</dbReference>
<accession>A0A9P4X2A0</accession>
<proteinExistence type="predicted"/>
<evidence type="ECO:0000259" key="1">
    <source>
        <dbReference type="PROSITE" id="PS50181"/>
    </source>
</evidence>
<dbReference type="OrthoDB" id="5304354at2759"/>
<dbReference type="Proteomes" id="UP000758155">
    <property type="component" value="Unassembled WGS sequence"/>
</dbReference>